<proteinExistence type="predicted"/>
<feature type="region of interest" description="Disordered" evidence="1">
    <location>
        <begin position="249"/>
        <end position="269"/>
    </location>
</feature>
<dbReference type="AlphaFoldDB" id="A0A840WL54"/>
<keyword evidence="3" id="KW-1185">Reference proteome</keyword>
<name>A0A840WL54_9ACTN</name>
<comment type="caution">
    <text evidence="2">The sequence shown here is derived from an EMBL/GenBank/DDBJ whole genome shotgun (WGS) entry which is preliminary data.</text>
</comment>
<dbReference type="Proteomes" id="UP000579647">
    <property type="component" value="Unassembled WGS sequence"/>
</dbReference>
<accession>A0A840WL54</accession>
<protein>
    <submittedName>
        <fullName evidence="2">Uncharacterized protein</fullName>
    </submittedName>
</protein>
<reference evidence="2 3" key="1">
    <citation type="submission" date="2020-08" db="EMBL/GenBank/DDBJ databases">
        <title>Sequencing the genomes of 1000 actinobacteria strains.</title>
        <authorList>
            <person name="Klenk H.-P."/>
        </authorList>
    </citation>
    <scope>NUCLEOTIDE SEQUENCE [LARGE SCALE GENOMIC DNA]</scope>
    <source>
        <strain evidence="2 3">DSM 44598</strain>
    </source>
</reference>
<organism evidence="2 3">
    <name type="scientific">Nocardiopsis metallicus</name>
    <dbReference type="NCBI Taxonomy" id="179819"/>
    <lineage>
        <taxon>Bacteria</taxon>
        <taxon>Bacillati</taxon>
        <taxon>Actinomycetota</taxon>
        <taxon>Actinomycetes</taxon>
        <taxon>Streptosporangiales</taxon>
        <taxon>Nocardiopsidaceae</taxon>
        <taxon>Nocardiopsis</taxon>
    </lineage>
</organism>
<evidence type="ECO:0000313" key="3">
    <source>
        <dbReference type="Proteomes" id="UP000579647"/>
    </source>
</evidence>
<dbReference type="EMBL" id="JACHDO010000001">
    <property type="protein sequence ID" value="MBB5490838.1"/>
    <property type="molecule type" value="Genomic_DNA"/>
</dbReference>
<evidence type="ECO:0000313" key="2">
    <source>
        <dbReference type="EMBL" id="MBB5490838.1"/>
    </source>
</evidence>
<sequence>MGRHFVREICHGEAPGIQRWPACTALVTVGAAVETYAAGTFWDHLWEFTGVQSHLKQKQSPARAWGEGFLLSLRRIGLPDAVPGTRKRNKYVAAALLHAGIPTHCLDDFFDLLLDYRERTLFTDAEAFRVWVNDSSGRRARLDTPVRHFLASDAHHVLETIRRSDRVLSLFERGETSVPMGEGDLPQRFDQPARNALARRFALGCAAPRRPDHGLLLDREREQVVVHLPAHTHWQVRTADGTRIEAQGVSEEDEAGDDHPVHPLSSPTAALRIGPAGGEAHQVDLMPADDQLLLFTDSEPHRWIRPHRELPTGRLWALHPNDRLLGSTGVRALYSESMPGWGGWTCSLLELDDNSWIRVAAGPIHRFRGTGGFGLALKASSALPGVEDEDGTPVHSALPELVLPERPATTWTVEVLVRQSGGLTLRYSFEAPSGTRVSPLERLPEPRLGTFTVKASCPEGLKRSWPVALAEGVEVHVHPPLRLFEYEGLQPGRAQLHVPGALTAKPARMTFSAHRTTRRCRVESLFGALPIRVSVPHLQVRIDDGPWHDRPLQLTPEELRGAAGLAVRISDETSRLPRPQLMIAAADSTELQQITPLGRSAGNTHAFAVARLSETAAQHSHTELMLVLPQGVTRVAEVNPPPLAQEARFEDEYIQFTGVTPGIQMEAALYAWYAPWRPPVLLGVDGNGRVCTEEHPEIGGPVRVLLQEVDPWSARARQWPSWPTSGDGTILEYEMPGRPNSADLDEDLLCRFLAGGGAACSVDDVITPHNRARTRQLPRAFTEEASEVLRGRVALLGRFRRGPSASSPARTHTTVKALSFEDFLESMPPVRVGVPELVLNGTVSSPPRFRPGAAQAAQAWQAHPVIAALHSRDWIRGTPFGSAHVDGADAADPLAEIVRRCGADAVSLLVGQPRPGAERVLRLASPSSFNQSWRTHLNEAFAPTRTPIPELLDPGVLMAAMIRCFQLSPKARRHFVQGGHGVDLTLFQACAELVPALGDSLRRELDHRRTLAQRYPGHLPLLSLALAVNGRLAARPHPPEECVRLARSHHRFWAELAKCLPELVALDIVLAELTAAGAERALLQAGSRV</sequence>
<dbReference type="RefSeq" id="WP_184364466.1">
    <property type="nucleotide sequence ID" value="NZ_JACHDO010000001.1"/>
</dbReference>
<gene>
    <name evidence="2" type="ORF">HNR07_001975</name>
</gene>
<evidence type="ECO:0000256" key="1">
    <source>
        <dbReference type="SAM" id="MobiDB-lite"/>
    </source>
</evidence>